<evidence type="ECO:0000256" key="6">
    <source>
        <dbReference type="ARBA" id="ARBA00022741"/>
    </source>
</evidence>
<dbReference type="Proteomes" id="UP000315017">
    <property type="component" value="Chromosome"/>
</dbReference>
<feature type="transmembrane region" description="Helical" evidence="15">
    <location>
        <begin position="472"/>
        <end position="492"/>
    </location>
</feature>
<dbReference type="GO" id="GO:0015093">
    <property type="term" value="F:ferrous iron transmembrane transporter activity"/>
    <property type="evidence" value="ECO:0007669"/>
    <property type="project" value="UniProtKB-UniRule"/>
</dbReference>
<keyword evidence="4 15" id="KW-0410">Iron transport</keyword>
<feature type="transmembrane region" description="Helical" evidence="15">
    <location>
        <begin position="397"/>
        <end position="419"/>
    </location>
</feature>
<keyword evidence="5 15" id="KW-0812">Transmembrane</keyword>
<keyword evidence="8 15" id="KW-0408">Iron</keyword>
<evidence type="ECO:0000256" key="3">
    <source>
        <dbReference type="ARBA" id="ARBA00022475"/>
    </source>
</evidence>
<dbReference type="NCBIfam" id="TIGR00231">
    <property type="entry name" value="small_GTP"/>
    <property type="match status" value="1"/>
</dbReference>
<keyword evidence="11 15" id="KW-0472">Membrane</keyword>
<evidence type="ECO:0000256" key="15">
    <source>
        <dbReference type="RuleBase" id="RU362098"/>
    </source>
</evidence>
<dbReference type="InterPro" id="IPR030389">
    <property type="entry name" value="G_FEOB_dom"/>
</dbReference>
<evidence type="ECO:0000313" key="18">
    <source>
        <dbReference type="EMBL" id="QDU31115.1"/>
    </source>
</evidence>
<evidence type="ECO:0000256" key="9">
    <source>
        <dbReference type="ARBA" id="ARBA00023065"/>
    </source>
</evidence>
<keyword evidence="7 15" id="KW-1133">Transmembrane helix</keyword>
<evidence type="ECO:0000256" key="10">
    <source>
        <dbReference type="ARBA" id="ARBA00023134"/>
    </source>
</evidence>
<proteinExistence type="inferred from homology"/>
<dbReference type="InterPro" id="IPR003373">
    <property type="entry name" value="Fe2_transport_prot-B"/>
</dbReference>
<sequence>MTATATSSPATRALTVALIGNPNTGKSTLFNALSGGRVRTGNYPGVTVEKKTGKAEFHGRQFKLIDLPGTYSLAPRSPDEMVAVDVLLGRQSQESRPDVVLCIVDASNLERNFYLLSQVLELGLPTVVAVNMMDLAEERGLKIQLDKLRAQVPVEFIPVQAHRGKGLNELKQALSTAADKPPAKIASPFPDAFKTEVTKLEQLAGEGALPRYLAERLLLDTSGYLAGAHLAGVTPPVIDALPAARERLAKAGAPVPAIEAMARYQWAANVLKPAVTRPTKRPDNFSDRVDRLLTHWFFGTAFFLLVMFLLFQAVSWIAGPSGDIIDGLIGIASDWVSSVLAEGPLQSLINNGILAGVGGVIVFVPQIMLLFFFIAILEDCGYMARAAYLMDKLMVRVGLSGKSFIPLLSSFACAIPGMMAARVIENRRDRLVTILVAPLMSCSARLPVYVLLTQAFIPEQSYLGGLISLQGLVMFAMYSIGAIVGIGMAWLLKLTILRGPTPPFVLELPTYKWPGLWIVLHRMFEQGWAFIYRAGTLILAVSVVVWALAYYPRTKTEPIRVASEREAVLASEVATLEKTVVLPEEEASADSKPAEKPPLTPEQQQLVDKKAELDDVRNHIAATHLENSYLGQMGKVIEPAVRPLGWDWKLGSAAIASFPAREVIVATLGTIYGLGDSQEAESKPLQERLQAATWSGSKKPVYTIPVALSVMVFFALCAQCASTLAIMKRETGSYWWPVFTFVYMTTLAYIGAFIAYQLGTWLGW</sequence>
<dbReference type="PRINTS" id="PR00326">
    <property type="entry name" value="GTP1OBG"/>
</dbReference>
<evidence type="ECO:0000256" key="16">
    <source>
        <dbReference type="SAM" id="MobiDB-lite"/>
    </source>
</evidence>
<feature type="binding site" evidence="13">
    <location>
        <begin position="20"/>
        <end position="27"/>
    </location>
    <ligand>
        <name>GTP</name>
        <dbReference type="ChEBI" id="CHEBI:37565"/>
        <label>1</label>
    </ligand>
</feature>
<feature type="binding site" evidence="13">
    <location>
        <begin position="160"/>
        <end position="162"/>
    </location>
    <ligand>
        <name>GTP</name>
        <dbReference type="ChEBI" id="CHEBI:37565"/>
        <label>1</label>
    </ligand>
</feature>
<feature type="domain" description="FeoB-type G" evidence="17">
    <location>
        <begin position="13"/>
        <end position="180"/>
    </location>
</feature>
<dbReference type="AlphaFoldDB" id="A0A517YLK6"/>
<keyword evidence="9" id="KW-0406">Ion transport</keyword>
<feature type="binding site" evidence="14">
    <location>
        <position position="35"/>
    </location>
    <ligand>
        <name>Mg(2+)</name>
        <dbReference type="ChEBI" id="CHEBI:18420"/>
        <label>2</label>
    </ligand>
</feature>
<dbReference type="InterPro" id="IPR011640">
    <property type="entry name" value="Fe2_transport_prot_B_C"/>
</dbReference>
<dbReference type="GO" id="GO:0005525">
    <property type="term" value="F:GTP binding"/>
    <property type="evidence" value="ECO:0007669"/>
    <property type="project" value="UniProtKB-KW"/>
</dbReference>
<dbReference type="InterPro" id="IPR005225">
    <property type="entry name" value="Small_GTP-bd"/>
</dbReference>
<feature type="transmembrane region" description="Helical" evidence="15">
    <location>
        <begin position="296"/>
        <end position="318"/>
    </location>
</feature>
<dbReference type="Pfam" id="PF07670">
    <property type="entry name" value="Gate"/>
    <property type="match status" value="2"/>
</dbReference>
<dbReference type="PANTHER" id="PTHR43185:SF1">
    <property type="entry name" value="FE(2+) TRANSPORTER FEOB"/>
    <property type="match status" value="1"/>
</dbReference>
<dbReference type="Pfam" id="PF07664">
    <property type="entry name" value="FeoB_C"/>
    <property type="match status" value="1"/>
</dbReference>
<gene>
    <name evidence="18" type="primary">feoB</name>
    <name evidence="18" type="ORF">ETAA8_62680</name>
</gene>
<feature type="binding site" evidence="14">
    <location>
        <position position="32"/>
    </location>
    <ligand>
        <name>Mg(2+)</name>
        <dbReference type="ChEBI" id="CHEBI:18420"/>
        <label>2</label>
    </ligand>
</feature>
<keyword evidence="14" id="KW-0460">Magnesium</keyword>
<feature type="transmembrane region" description="Helical" evidence="15">
    <location>
        <begin position="353"/>
        <end position="377"/>
    </location>
</feature>
<comment type="similarity">
    <text evidence="15">Belongs to the TRAFAC class TrmE-Era-EngA-EngB-Septin-like GTPase superfamily. FeoB GTPase (TC 9.A.8) family.</text>
</comment>
<evidence type="ECO:0000256" key="2">
    <source>
        <dbReference type="ARBA" id="ARBA00022448"/>
    </source>
</evidence>
<dbReference type="Pfam" id="PF02421">
    <property type="entry name" value="FeoB_N"/>
    <property type="match status" value="1"/>
</dbReference>
<evidence type="ECO:0000256" key="7">
    <source>
        <dbReference type="ARBA" id="ARBA00022989"/>
    </source>
</evidence>
<dbReference type="EMBL" id="CP036274">
    <property type="protein sequence ID" value="QDU31115.1"/>
    <property type="molecule type" value="Genomic_DNA"/>
</dbReference>
<dbReference type="KEGG" id="aagg:ETAA8_62680"/>
<evidence type="ECO:0000256" key="4">
    <source>
        <dbReference type="ARBA" id="ARBA00022496"/>
    </source>
</evidence>
<comment type="function">
    <text evidence="15">Probable transporter of a GTP-driven Fe(2+) uptake system.</text>
</comment>
<feature type="transmembrane region" description="Helical" evidence="15">
    <location>
        <begin position="530"/>
        <end position="551"/>
    </location>
</feature>
<dbReference type="NCBIfam" id="TIGR00437">
    <property type="entry name" value="feoB"/>
    <property type="match status" value="1"/>
</dbReference>
<accession>A0A517YLK6</accession>
<evidence type="ECO:0000256" key="8">
    <source>
        <dbReference type="ARBA" id="ARBA00023004"/>
    </source>
</evidence>
<name>A0A517YLK6_9BACT</name>
<comment type="subcellular location">
    <subcellularLocation>
        <location evidence="15">Cell inner membrane</location>
        <topology evidence="15">Multi-pass membrane protein</topology>
    </subcellularLocation>
    <subcellularLocation>
        <location evidence="1">Cell membrane</location>
        <topology evidence="1">Multi-pass membrane protein</topology>
    </subcellularLocation>
</comment>
<organism evidence="18 19">
    <name type="scientific">Anatilimnocola aggregata</name>
    <dbReference type="NCBI Taxonomy" id="2528021"/>
    <lineage>
        <taxon>Bacteria</taxon>
        <taxon>Pseudomonadati</taxon>
        <taxon>Planctomycetota</taxon>
        <taxon>Planctomycetia</taxon>
        <taxon>Pirellulales</taxon>
        <taxon>Pirellulaceae</taxon>
        <taxon>Anatilimnocola</taxon>
    </lineage>
</organism>
<dbReference type="InterPro" id="IPR011642">
    <property type="entry name" value="Gate_dom"/>
</dbReference>
<dbReference type="PANTHER" id="PTHR43185">
    <property type="entry name" value="FERROUS IRON TRANSPORT PROTEIN B"/>
    <property type="match status" value="1"/>
</dbReference>
<dbReference type="PROSITE" id="PS51711">
    <property type="entry name" value="G_FEOB"/>
    <property type="match status" value="1"/>
</dbReference>
<evidence type="ECO:0000256" key="11">
    <source>
        <dbReference type="ARBA" id="ARBA00023136"/>
    </source>
</evidence>
<feature type="binding site" evidence="13">
    <location>
        <begin position="66"/>
        <end position="69"/>
    </location>
    <ligand>
        <name>GTP</name>
        <dbReference type="ChEBI" id="CHEBI:37565"/>
        <label>1</label>
    </ligand>
</feature>
<evidence type="ECO:0000259" key="17">
    <source>
        <dbReference type="PROSITE" id="PS51711"/>
    </source>
</evidence>
<keyword evidence="19" id="KW-1185">Reference proteome</keyword>
<dbReference type="OrthoDB" id="9809127at2"/>
<evidence type="ECO:0000256" key="13">
    <source>
        <dbReference type="PIRSR" id="PIRSR603373-1"/>
    </source>
</evidence>
<dbReference type="GO" id="GO:0046872">
    <property type="term" value="F:metal ion binding"/>
    <property type="evidence" value="ECO:0007669"/>
    <property type="project" value="UniProtKB-KW"/>
</dbReference>
<evidence type="ECO:0000256" key="1">
    <source>
        <dbReference type="ARBA" id="ARBA00004651"/>
    </source>
</evidence>
<feature type="transmembrane region" description="Helical" evidence="15">
    <location>
        <begin position="706"/>
        <end position="727"/>
    </location>
</feature>
<feature type="transmembrane region" description="Helical" evidence="15">
    <location>
        <begin position="431"/>
        <end position="452"/>
    </location>
</feature>
<dbReference type="GO" id="GO:0005886">
    <property type="term" value="C:plasma membrane"/>
    <property type="evidence" value="ECO:0007669"/>
    <property type="project" value="UniProtKB-SubCell"/>
</dbReference>
<dbReference type="CDD" id="cd01879">
    <property type="entry name" value="FeoB"/>
    <property type="match status" value="1"/>
</dbReference>
<feature type="region of interest" description="Disordered" evidence="16">
    <location>
        <begin position="583"/>
        <end position="604"/>
    </location>
</feature>
<dbReference type="InterPro" id="IPR027417">
    <property type="entry name" value="P-loop_NTPase"/>
</dbReference>
<keyword evidence="2 15" id="KW-0813">Transport</keyword>
<keyword evidence="3" id="KW-1003">Cell membrane</keyword>
<evidence type="ECO:0000256" key="5">
    <source>
        <dbReference type="ARBA" id="ARBA00022692"/>
    </source>
</evidence>
<dbReference type="RefSeq" id="WP_145097708.1">
    <property type="nucleotide sequence ID" value="NZ_CP036274.1"/>
</dbReference>
<feature type="binding site" evidence="13">
    <location>
        <begin position="45"/>
        <end position="49"/>
    </location>
    <ligand>
        <name>GTP</name>
        <dbReference type="ChEBI" id="CHEBI:37565"/>
        <label>1</label>
    </ligand>
</feature>
<feature type="binding site" evidence="13">
    <location>
        <begin position="131"/>
        <end position="134"/>
    </location>
    <ligand>
        <name>GTP</name>
        <dbReference type="ChEBI" id="CHEBI:37565"/>
        <label>1</label>
    </ligand>
</feature>
<keyword evidence="10 13" id="KW-0342">GTP-binding</keyword>
<dbReference type="Gene3D" id="3.40.50.300">
    <property type="entry name" value="P-loop containing nucleotide triphosphate hydrolases"/>
    <property type="match status" value="1"/>
</dbReference>
<evidence type="ECO:0000256" key="12">
    <source>
        <dbReference type="NCBIfam" id="TIGR00437"/>
    </source>
</evidence>
<dbReference type="InterPro" id="IPR006073">
    <property type="entry name" value="GTP-bd"/>
</dbReference>
<feature type="binding site" evidence="14">
    <location>
        <position position="34"/>
    </location>
    <ligand>
        <name>Mg(2+)</name>
        <dbReference type="ChEBI" id="CHEBI:18420"/>
        <label>2</label>
    </ligand>
</feature>
<reference evidence="18 19" key="1">
    <citation type="submission" date="2019-02" db="EMBL/GenBank/DDBJ databases">
        <title>Deep-cultivation of Planctomycetes and their phenomic and genomic characterization uncovers novel biology.</title>
        <authorList>
            <person name="Wiegand S."/>
            <person name="Jogler M."/>
            <person name="Boedeker C."/>
            <person name="Pinto D."/>
            <person name="Vollmers J."/>
            <person name="Rivas-Marin E."/>
            <person name="Kohn T."/>
            <person name="Peeters S.H."/>
            <person name="Heuer A."/>
            <person name="Rast P."/>
            <person name="Oberbeckmann S."/>
            <person name="Bunk B."/>
            <person name="Jeske O."/>
            <person name="Meyerdierks A."/>
            <person name="Storesund J.E."/>
            <person name="Kallscheuer N."/>
            <person name="Luecker S."/>
            <person name="Lage O.M."/>
            <person name="Pohl T."/>
            <person name="Merkel B.J."/>
            <person name="Hornburger P."/>
            <person name="Mueller R.-W."/>
            <person name="Bruemmer F."/>
            <person name="Labrenz M."/>
            <person name="Spormann A.M."/>
            <person name="Op den Camp H."/>
            <person name="Overmann J."/>
            <person name="Amann R."/>
            <person name="Jetten M.S.M."/>
            <person name="Mascher T."/>
            <person name="Medema M.H."/>
            <person name="Devos D.P."/>
            <person name="Kaster A.-K."/>
            <person name="Ovreas L."/>
            <person name="Rohde M."/>
            <person name="Galperin M.Y."/>
            <person name="Jogler C."/>
        </authorList>
    </citation>
    <scope>NUCLEOTIDE SEQUENCE [LARGE SCALE GENOMIC DNA]</scope>
    <source>
        <strain evidence="18 19">ETA_A8</strain>
    </source>
</reference>
<feature type="transmembrane region" description="Helical" evidence="15">
    <location>
        <begin position="733"/>
        <end position="756"/>
    </location>
</feature>
<protein>
    <recommendedName>
        <fullName evidence="12 15">Ferrous iron transport protein B</fullName>
    </recommendedName>
</protein>
<dbReference type="InterPro" id="IPR050860">
    <property type="entry name" value="FeoB_GTPase"/>
</dbReference>
<keyword evidence="6 13" id="KW-0547">Nucleotide-binding</keyword>
<dbReference type="SUPFAM" id="SSF52540">
    <property type="entry name" value="P-loop containing nucleoside triphosphate hydrolases"/>
    <property type="match status" value="1"/>
</dbReference>
<evidence type="ECO:0000313" key="19">
    <source>
        <dbReference type="Proteomes" id="UP000315017"/>
    </source>
</evidence>
<evidence type="ECO:0000256" key="14">
    <source>
        <dbReference type="PIRSR" id="PIRSR603373-2"/>
    </source>
</evidence>
<keyword evidence="14" id="KW-0479">Metal-binding</keyword>
<feature type="binding site" evidence="14">
    <location>
        <position position="31"/>
    </location>
    <ligand>
        <name>Mg(2+)</name>
        <dbReference type="ChEBI" id="CHEBI:18420"/>
        <label>2</label>
    </ligand>
</feature>